<sequence>MQQLLEEEGYQRPEEGWRTIGLEDERGEHRRGGGGRTPSRVTFGGRLEKKKKHKEEMHANRQMKYVFSLPLRLIHLDDLPQFDPVYLQKAVNDMNESDEQKE</sequence>
<evidence type="ECO:0000313" key="3">
    <source>
        <dbReference type="Proteomes" id="UP000221165"/>
    </source>
</evidence>
<dbReference type="AlphaFoldDB" id="A0A2C6KEI4"/>
<accession>A0A2C6KEI4</accession>
<protein>
    <submittedName>
        <fullName evidence="2">Uncharacterized protein</fullName>
    </submittedName>
</protein>
<feature type="compositionally biased region" description="Basic and acidic residues" evidence="1">
    <location>
        <begin position="9"/>
        <end position="31"/>
    </location>
</feature>
<dbReference type="Proteomes" id="UP000221165">
    <property type="component" value="Unassembled WGS sequence"/>
</dbReference>
<evidence type="ECO:0000256" key="1">
    <source>
        <dbReference type="SAM" id="MobiDB-lite"/>
    </source>
</evidence>
<comment type="caution">
    <text evidence="2">The sequence shown here is derived from an EMBL/GenBank/DDBJ whole genome shotgun (WGS) entry which is preliminary data.</text>
</comment>
<name>A0A2C6KEI4_9APIC</name>
<keyword evidence="3" id="KW-1185">Reference proteome</keyword>
<dbReference type="GeneID" id="94434539"/>
<feature type="region of interest" description="Disordered" evidence="1">
    <location>
        <begin position="1"/>
        <end position="42"/>
    </location>
</feature>
<dbReference type="RefSeq" id="XP_067916696.1">
    <property type="nucleotide sequence ID" value="XM_068071328.1"/>
</dbReference>
<evidence type="ECO:0000313" key="2">
    <source>
        <dbReference type="EMBL" id="PHJ14962.1"/>
    </source>
</evidence>
<proteinExistence type="predicted"/>
<dbReference type="VEuPathDB" id="ToxoDB:CSUI_011227"/>
<reference evidence="2 3" key="1">
    <citation type="journal article" date="2017" name="Int. J. Parasitol.">
        <title>The genome of the protozoan parasite Cystoisospora suis and a reverse vaccinology approach to identify vaccine candidates.</title>
        <authorList>
            <person name="Palmieri N."/>
            <person name="Shrestha A."/>
            <person name="Ruttkowski B."/>
            <person name="Beck T."/>
            <person name="Vogl C."/>
            <person name="Tomley F."/>
            <person name="Blake D.P."/>
            <person name="Joachim A."/>
        </authorList>
    </citation>
    <scope>NUCLEOTIDE SEQUENCE [LARGE SCALE GENOMIC DNA]</scope>
    <source>
        <strain evidence="2 3">Wien I</strain>
    </source>
</reference>
<gene>
    <name evidence="2" type="ORF">CSUI_011227</name>
</gene>
<dbReference type="EMBL" id="MIGC01010241">
    <property type="protein sequence ID" value="PHJ14962.1"/>
    <property type="molecule type" value="Genomic_DNA"/>
</dbReference>
<organism evidence="2 3">
    <name type="scientific">Cystoisospora suis</name>
    <dbReference type="NCBI Taxonomy" id="483139"/>
    <lineage>
        <taxon>Eukaryota</taxon>
        <taxon>Sar</taxon>
        <taxon>Alveolata</taxon>
        <taxon>Apicomplexa</taxon>
        <taxon>Conoidasida</taxon>
        <taxon>Coccidia</taxon>
        <taxon>Eucoccidiorida</taxon>
        <taxon>Eimeriorina</taxon>
        <taxon>Sarcocystidae</taxon>
        <taxon>Cystoisospora</taxon>
    </lineage>
</organism>